<dbReference type="EnsemblPlants" id="AVESA.00010b.r2.1DG0184210.1">
    <property type="protein sequence ID" value="AVESA.00010b.r2.1DG0184210.1.CDS"/>
    <property type="gene ID" value="AVESA.00010b.r2.1DG0184210"/>
</dbReference>
<evidence type="ECO:0000313" key="2">
    <source>
        <dbReference type="Proteomes" id="UP001732700"/>
    </source>
</evidence>
<name>A0ACD5U622_AVESA</name>
<dbReference type="Proteomes" id="UP001732700">
    <property type="component" value="Chromosome 1D"/>
</dbReference>
<accession>A0ACD5U622</accession>
<reference evidence="1" key="1">
    <citation type="submission" date="2021-05" db="EMBL/GenBank/DDBJ databases">
        <authorList>
            <person name="Scholz U."/>
            <person name="Mascher M."/>
            <person name="Fiebig A."/>
        </authorList>
    </citation>
    <scope>NUCLEOTIDE SEQUENCE [LARGE SCALE GENOMIC DNA]</scope>
</reference>
<proteinExistence type="predicted"/>
<keyword evidence="2" id="KW-1185">Reference proteome</keyword>
<organism evidence="1 2">
    <name type="scientific">Avena sativa</name>
    <name type="common">Oat</name>
    <dbReference type="NCBI Taxonomy" id="4498"/>
    <lineage>
        <taxon>Eukaryota</taxon>
        <taxon>Viridiplantae</taxon>
        <taxon>Streptophyta</taxon>
        <taxon>Embryophyta</taxon>
        <taxon>Tracheophyta</taxon>
        <taxon>Spermatophyta</taxon>
        <taxon>Magnoliopsida</taxon>
        <taxon>Liliopsida</taxon>
        <taxon>Poales</taxon>
        <taxon>Poaceae</taxon>
        <taxon>BOP clade</taxon>
        <taxon>Pooideae</taxon>
        <taxon>Poodae</taxon>
        <taxon>Poeae</taxon>
        <taxon>Poeae Chloroplast Group 1 (Aveneae type)</taxon>
        <taxon>Aveninae</taxon>
        <taxon>Avena</taxon>
    </lineage>
</organism>
<reference evidence="1" key="2">
    <citation type="submission" date="2025-09" db="UniProtKB">
        <authorList>
            <consortium name="EnsemblPlants"/>
        </authorList>
    </citation>
    <scope>IDENTIFICATION</scope>
</reference>
<evidence type="ECO:0000313" key="1">
    <source>
        <dbReference type="EnsemblPlants" id="AVESA.00010b.r2.1DG0184210.1.CDS"/>
    </source>
</evidence>
<protein>
    <submittedName>
        <fullName evidence="1">Uncharacterized protein</fullName>
    </submittedName>
</protein>
<sequence>MFFLYVPVGTNGELLFFLWQLHHLSPNSLLHIACFITFYECWLGIEPHFGLFQKLYSVKRQSGSDGVYPICGCIISLRYNFLYFSFSMSGSVQYWRRRCFYIRDSTVDGQNFGLAPFNSTQTIQQKRSWKNHILEGEVEEIEELYRRVEDLQVIPEKEVNGVDIIRTFLKRRVQPLQSRAHPMFLYTGRHDPTRVAAEELSKGDLDRVLRPLLKFKAEEDLPGRSLTPPFSASRPVPQEFKIPGMVPPLPERFPDAPDSEVVDSMSELPSTQSPKNL</sequence>